<dbReference type="InterPro" id="IPR000719">
    <property type="entry name" value="Prot_kinase_dom"/>
</dbReference>
<dbReference type="GO" id="GO:0004674">
    <property type="term" value="F:protein serine/threonine kinase activity"/>
    <property type="evidence" value="ECO:0007669"/>
    <property type="project" value="UniProtKB-KW"/>
</dbReference>
<feature type="transmembrane region" description="Helical" evidence="8">
    <location>
        <begin position="359"/>
        <end position="392"/>
    </location>
</feature>
<dbReference type="HOGENOM" id="CLU_000288_135_6_11"/>
<evidence type="ECO:0000313" key="11">
    <source>
        <dbReference type="Proteomes" id="UP000000376"/>
    </source>
</evidence>
<dbReference type="InterPro" id="IPR008271">
    <property type="entry name" value="Ser/Thr_kinase_AS"/>
</dbReference>
<dbReference type="PANTHER" id="PTHR43289:SF6">
    <property type="entry name" value="SERINE_THREONINE-PROTEIN KINASE NEKL-3"/>
    <property type="match status" value="1"/>
</dbReference>
<dbReference type="InterPro" id="IPR011009">
    <property type="entry name" value="Kinase-like_dom_sf"/>
</dbReference>
<dbReference type="PANTHER" id="PTHR43289">
    <property type="entry name" value="MITOGEN-ACTIVATED PROTEIN KINASE KINASE KINASE 20-RELATED"/>
    <property type="match status" value="1"/>
</dbReference>
<keyword evidence="2 10" id="KW-0723">Serine/threonine-protein kinase</keyword>
<evidence type="ECO:0000256" key="2">
    <source>
        <dbReference type="ARBA" id="ARBA00022527"/>
    </source>
</evidence>
<evidence type="ECO:0000256" key="5">
    <source>
        <dbReference type="ARBA" id="ARBA00022777"/>
    </source>
</evidence>
<organism evidence="10 11">
    <name type="scientific">Arcanobacterium haemolyticum (strain ATCC 9345 / DSM 20595 / CCM 5947 / CCUG 17215 / LMG 16163 / NBRC 15585 / NCTC 8452 / 11018)</name>
    <dbReference type="NCBI Taxonomy" id="644284"/>
    <lineage>
        <taxon>Bacteria</taxon>
        <taxon>Bacillati</taxon>
        <taxon>Actinomycetota</taxon>
        <taxon>Actinomycetes</taxon>
        <taxon>Actinomycetales</taxon>
        <taxon>Actinomycetaceae</taxon>
        <taxon>Arcanobacterium</taxon>
    </lineage>
</organism>
<keyword evidence="8" id="KW-0472">Membrane</keyword>
<dbReference type="Pfam" id="PF00069">
    <property type="entry name" value="Pkinase"/>
    <property type="match status" value="1"/>
</dbReference>
<name>D7BKZ9_ARCHD</name>
<feature type="binding site" evidence="7">
    <location>
        <position position="38"/>
    </location>
    <ligand>
        <name>ATP</name>
        <dbReference type="ChEBI" id="CHEBI:30616"/>
    </ligand>
</feature>
<dbReference type="Gene3D" id="1.10.510.10">
    <property type="entry name" value="Transferase(Phosphotransferase) domain 1"/>
    <property type="match status" value="1"/>
</dbReference>
<dbReference type="OrthoDB" id="9762169at2"/>
<protein>
    <recommendedName>
        <fullName evidence="1">non-specific serine/threonine protein kinase</fullName>
        <ecNumber evidence="1">2.7.11.1</ecNumber>
    </recommendedName>
</protein>
<keyword evidence="5 10" id="KW-0418">Kinase</keyword>
<sequence>MREREDLSGYTLIKRIGFGGMSTVYEAMSPSGERVALKRMNPGLIGDDSGRARFLREIAMLQRVSNPHVAQILDVEIDDDLFIVTELIDGPTLEQDVIDSGVFTGTDLVELAQELADALRSIHRVGVLHRDMKPSNVMIGEQGIVLIDFGIAQAEGATRLTQAGSVAHTPGYVDPRIIRGEVPDEAADWWALAAVIGFAACGHPIFHGAPAAIMRQILCGEPDLDGMDPAVARVVSAALVPDVSKRLSFDELIDALRDPSGFVTDEEADVVAPPLPETSDDAEVTRIDDADERTQVMPYPEPIVPVTQILDAEMAGGLPDHAIPVESTGITAHVTNDSDSRQLVNPAPPRTSLPRSSRVFSLLMMVALSILSGWNLLLVGLILGGTFVVSYIVGGFWERAARGKKNGFVAVWLLPLMFVRALLMAAIGGAVALLGGFGSLWLILQLMGTHYVLNDLRWMIVASVFVAQLLLWNVDWGRQSRLGWQRMVEEITPSASYYVFWCAIGIALCMATLGLILGESASNIPSIIVHIFHLKPGAMQFSF</sequence>
<dbReference type="STRING" id="644284.Arch_1642"/>
<evidence type="ECO:0000256" key="6">
    <source>
        <dbReference type="ARBA" id="ARBA00022840"/>
    </source>
</evidence>
<gene>
    <name evidence="10" type="ordered locus">Arch_1642</name>
</gene>
<dbReference type="SUPFAM" id="SSF56112">
    <property type="entry name" value="Protein kinase-like (PK-like)"/>
    <property type="match status" value="1"/>
</dbReference>
<dbReference type="GO" id="GO:0005524">
    <property type="term" value="F:ATP binding"/>
    <property type="evidence" value="ECO:0007669"/>
    <property type="project" value="UniProtKB-UniRule"/>
</dbReference>
<evidence type="ECO:0000256" key="4">
    <source>
        <dbReference type="ARBA" id="ARBA00022741"/>
    </source>
</evidence>
<dbReference type="KEGG" id="ahe:Arch_1642"/>
<proteinExistence type="predicted"/>
<keyword evidence="11" id="KW-1185">Reference proteome</keyword>
<dbReference type="PROSITE" id="PS50011">
    <property type="entry name" value="PROTEIN_KINASE_DOM"/>
    <property type="match status" value="1"/>
</dbReference>
<dbReference type="PROSITE" id="PS00107">
    <property type="entry name" value="PROTEIN_KINASE_ATP"/>
    <property type="match status" value="1"/>
</dbReference>
<feature type="transmembrane region" description="Helical" evidence="8">
    <location>
        <begin position="456"/>
        <end position="474"/>
    </location>
</feature>
<keyword evidence="4 7" id="KW-0547">Nucleotide-binding</keyword>
<keyword evidence="8" id="KW-0812">Transmembrane</keyword>
<dbReference type="PROSITE" id="PS00108">
    <property type="entry name" value="PROTEIN_KINASE_ST"/>
    <property type="match status" value="1"/>
</dbReference>
<keyword evidence="8" id="KW-1133">Transmembrane helix</keyword>
<dbReference type="AlphaFoldDB" id="D7BKZ9"/>
<evidence type="ECO:0000256" key="8">
    <source>
        <dbReference type="SAM" id="Phobius"/>
    </source>
</evidence>
<evidence type="ECO:0000256" key="1">
    <source>
        <dbReference type="ARBA" id="ARBA00012513"/>
    </source>
</evidence>
<evidence type="ECO:0000313" key="10">
    <source>
        <dbReference type="EMBL" id="ADH93329.1"/>
    </source>
</evidence>
<dbReference type="EC" id="2.7.11.1" evidence="1"/>
<accession>D7BKZ9</accession>
<dbReference type="CDD" id="cd14014">
    <property type="entry name" value="STKc_PknB_like"/>
    <property type="match status" value="1"/>
</dbReference>
<dbReference type="InterPro" id="IPR017441">
    <property type="entry name" value="Protein_kinase_ATP_BS"/>
</dbReference>
<dbReference type="Gene3D" id="3.30.200.20">
    <property type="entry name" value="Phosphorylase Kinase, domain 1"/>
    <property type="match status" value="1"/>
</dbReference>
<evidence type="ECO:0000256" key="3">
    <source>
        <dbReference type="ARBA" id="ARBA00022679"/>
    </source>
</evidence>
<dbReference type="RefSeq" id="WP_013170817.1">
    <property type="nucleotide sequence ID" value="NC_014218.1"/>
</dbReference>
<dbReference type="Proteomes" id="UP000000376">
    <property type="component" value="Chromosome"/>
</dbReference>
<reference evidence="10 11" key="1">
    <citation type="journal article" date="2010" name="Stand. Genomic Sci.">
        <title>Complete genome sequence of Arcanobacterium haemolyticum type strain (11018).</title>
        <authorList>
            <person name="Yasawong M."/>
            <person name="Teshima H."/>
            <person name="Lapidus A."/>
            <person name="Nolan M."/>
            <person name="Lucas S."/>
            <person name="Glavina Del Rio T."/>
            <person name="Tice H."/>
            <person name="Cheng J."/>
            <person name="Bruce D."/>
            <person name="Detter C."/>
            <person name="Tapia R."/>
            <person name="Han C."/>
            <person name="Goodwin L."/>
            <person name="Pitluck S."/>
            <person name="Liolios K."/>
            <person name="Ivanova N."/>
            <person name="Mavromatis K."/>
            <person name="Mikhailova N."/>
            <person name="Pati A."/>
            <person name="Chen A."/>
            <person name="Palaniappan K."/>
            <person name="Land M."/>
            <person name="Hauser L."/>
            <person name="Chang Y."/>
            <person name="Jeffries C."/>
            <person name="Rohde M."/>
            <person name="Sikorski J."/>
            <person name="Pukall R."/>
            <person name="Goker M."/>
            <person name="Woyke T."/>
            <person name="Bristow J."/>
            <person name="Eisen J."/>
            <person name="Markowitz V."/>
            <person name="Hugenholtz P."/>
            <person name="Kyrpides N."/>
            <person name="Klenk H."/>
        </authorList>
    </citation>
    <scope>NUCLEOTIDE SEQUENCE [LARGE SCALE GENOMIC DNA]</scope>
    <source>
        <strain evidence="11">ATCC 9345 / DSM 20595 / CCUG 17215 / LMG 16163 / NBRC 15585 / NCTC 8452 / 11018</strain>
    </source>
</reference>
<feature type="domain" description="Protein kinase" evidence="9">
    <location>
        <begin position="10"/>
        <end position="263"/>
    </location>
</feature>
<dbReference type="EMBL" id="CP002045">
    <property type="protein sequence ID" value="ADH93329.1"/>
    <property type="molecule type" value="Genomic_DNA"/>
</dbReference>
<dbReference type="eggNOG" id="COG0515">
    <property type="taxonomic scope" value="Bacteria"/>
</dbReference>
<feature type="transmembrane region" description="Helical" evidence="8">
    <location>
        <begin position="412"/>
        <end position="444"/>
    </location>
</feature>
<feature type="transmembrane region" description="Helical" evidence="8">
    <location>
        <begin position="494"/>
        <end position="517"/>
    </location>
</feature>
<dbReference type="SMART" id="SM00220">
    <property type="entry name" value="S_TKc"/>
    <property type="match status" value="1"/>
</dbReference>
<keyword evidence="3" id="KW-0808">Transferase</keyword>
<keyword evidence="6 7" id="KW-0067">ATP-binding</keyword>
<evidence type="ECO:0000256" key="7">
    <source>
        <dbReference type="PROSITE-ProRule" id="PRU10141"/>
    </source>
</evidence>
<evidence type="ECO:0000259" key="9">
    <source>
        <dbReference type="PROSITE" id="PS50011"/>
    </source>
</evidence>